<keyword evidence="9" id="KW-0249">Electron transport</keyword>
<dbReference type="CTD" id="4537"/>
<comment type="catalytic activity">
    <reaction evidence="8 9">
        <text>a ubiquinone + NADH + 5 H(+)(in) = a ubiquinol + NAD(+) + 4 H(+)(out)</text>
        <dbReference type="Rhea" id="RHEA:29091"/>
        <dbReference type="Rhea" id="RHEA-COMP:9565"/>
        <dbReference type="Rhea" id="RHEA-COMP:9566"/>
        <dbReference type="ChEBI" id="CHEBI:15378"/>
        <dbReference type="ChEBI" id="CHEBI:16389"/>
        <dbReference type="ChEBI" id="CHEBI:17976"/>
        <dbReference type="ChEBI" id="CHEBI:57540"/>
        <dbReference type="ChEBI" id="CHEBI:57945"/>
        <dbReference type="EC" id="7.1.1.2"/>
    </reaction>
</comment>
<dbReference type="GO" id="GO:0008137">
    <property type="term" value="F:NADH dehydrogenase (ubiquinone) activity"/>
    <property type="evidence" value="ECO:0007669"/>
    <property type="project" value="UniProtKB-UniRule"/>
</dbReference>
<feature type="transmembrane region" description="Helical" evidence="9">
    <location>
        <begin position="47"/>
        <end position="67"/>
    </location>
</feature>
<dbReference type="GeneID" id="8774295"/>
<evidence type="ECO:0000256" key="7">
    <source>
        <dbReference type="ARBA" id="ARBA00023136"/>
    </source>
</evidence>
<comment type="function">
    <text evidence="9">Core subunit of the mitochondrial membrane respiratory chain NADH dehydrogenase (Complex I) which catalyzes electron transfer from NADH through the respiratory chain, using ubiquinone as an electron acceptor. Essential for the catalytic activity of complex I.</text>
</comment>
<gene>
    <name evidence="10" type="primary">ND3</name>
</gene>
<dbReference type="PANTHER" id="PTHR11058">
    <property type="entry name" value="NADH-UBIQUINONE OXIDOREDUCTASE CHAIN 3"/>
    <property type="match status" value="1"/>
</dbReference>
<dbReference type="EC" id="7.1.1.2" evidence="9"/>
<reference evidence="10" key="2">
    <citation type="submission" date="2010-02" db="EMBL/GenBank/DDBJ databases">
        <title>CMarZ DNA Barcode.</title>
        <authorList>
            <person name="Machida R.J."/>
            <person name="Nishida S."/>
        </authorList>
    </citation>
    <scope>NUCLEOTIDE SEQUENCE</scope>
</reference>
<evidence type="ECO:0000256" key="5">
    <source>
        <dbReference type="ARBA" id="ARBA00022692"/>
    </source>
</evidence>
<evidence type="ECO:0000256" key="8">
    <source>
        <dbReference type="ARBA" id="ARBA00049551"/>
    </source>
</evidence>
<dbReference type="PANTHER" id="PTHR11058:SF9">
    <property type="entry name" value="NADH-UBIQUINONE OXIDOREDUCTASE CHAIN 3"/>
    <property type="match status" value="1"/>
</dbReference>
<keyword evidence="9" id="KW-1278">Translocase</keyword>
<dbReference type="Gene3D" id="1.20.58.1610">
    <property type="entry name" value="NADH:ubiquinone/plastoquinone oxidoreductase, chain 3"/>
    <property type="match status" value="1"/>
</dbReference>
<sequence>MFFSLLITFFLTFLILLNYKVLLDKEKASPFECGFDPNNISRLPFCLKFFLIVVIFLVFDVEVALLLPMIFSSFSVFSFIVVLALGTFYEWAFGGLTWMV</sequence>
<reference evidence="10" key="1">
    <citation type="journal article" date="2010" name="Comp. Biochem. Physiol. Part D Genomics Proteomics">
        <title>Complete mitochondrial genome sequences of the three pelagic chaetognaths Sagitta nagae, Sagitta decipiens and Sagitta enflata.</title>
        <authorList>
            <person name="Miyamoto H."/>
            <person name="Machida R.J."/>
            <person name="Nishida S."/>
        </authorList>
    </citation>
    <scope>NUCLEOTIDE SEQUENCE</scope>
</reference>
<evidence type="ECO:0000256" key="3">
    <source>
        <dbReference type="ARBA" id="ARBA00021007"/>
    </source>
</evidence>
<protein>
    <recommendedName>
        <fullName evidence="3 9">NADH-ubiquinone oxidoreductase chain 3</fullName>
        <ecNumber evidence="9">7.1.1.2</ecNumber>
    </recommendedName>
</protein>
<evidence type="ECO:0000256" key="6">
    <source>
        <dbReference type="ARBA" id="ARBA00022989"/>
    </source>
</evidence>
<comment type="similarity">
    <text evidence="2 9">Belongs to the complex I subunit 3 family.</text>
</comment>
<dbReference type="GO" id="GO:0031966">
    <property type="term" value="C:mitochondrial membrane"/>
    <property type="evidence" value="ECO:0007669"/>
    <property type="project" value="UniProtKB-SubCell"/>
</dbReference>
<name>D3DKN4_9BILA</name>
<keyword evidence="9" id="KW-0679">Respiratory chain</keyword>
<geneLocation type="mitochondrion" evidence="10"/>
<dbReference type="EMBL" id="AP011547">
    <property type="protein sequence ID" value="BAI68183.1"/>
    <property type="molecule type" value="Genomic_DNA"/>
</dbReference>
<evidence type="ECO:0000256" key="9">
    <source>
        <dbReference type="RuleBase" id="RU003640"/>
    </source>
</evidence>
<organism evidence="10">
    <name type="scientific">Flaccisagitta enflata</name>
    <dbReference type="NCBI Taxonomy" id="366393"/>
    <lineage>
        <taxon>Eukaryota</taxon>
        <taxon>Metazoa</taxon>
        <taxon>Spiralia</taxon>
        <taxon>Gnathifera</taxon>
        <taxon>Chaetognatha</taxon>
        <taxon>Sagittoidea</taxon>
        <taxon>Aphragmophora</taxon>
        <taxon>Ctenodontina</taxon>
        <taxon>Sagittidae</taxon>
        <taxon>Flaccisagitta</taxon>
    </lineage>
</organism>
<keyword evidence="9" id="KW-0830">Ubiquinone</keyword>
<dbReference type="InterPro" id="IPR000440">
    <property type="entry name" value="NADH_UbQ/plastoQ_OxRdtase_su3"/>
</dbReference>
<dbReference type="InterPro" id="IPR038430">
    <property type="entry name" value="NDAH_ubi_oxred_su3_sf"/>
</dbReference>
<evidence type="ECO:0000256" key="4">
    <source>
        <dbReference type="ARBA" id="ARBA00022448"/>
    </source>
</evidence>
<proteinExistence type="inferred from homology"/>
<evidence type="ECO:0000313" key="10">
    <source>
        <dbReference type="EMBL" id="BAI68183.1"/>
    </source>
</evidence>
<evidence type="ECO:0000256" key="2">
    <source>
        <dbReference type="ARBA" id="ARBA00008472"/>
    </source>
</evidence>
<dbReference type="Pfam" id="PF00507">
    <property type="entry name" value="Oxidored_q4"/>
    <property type="match status" value="1"/>
</dbReference>
<dbReference type="AlphaFoldDB" id="D3DKN4"/>
<evidence type="ECO:0000256" key="1">
    <source>
        <dbReference type="ARBA" id="ARBA00004370"/>
    </source>
</evidence>
<keyword evidence="6 9" id="KW-1133">Transmembrane helix</keyword>
<comment type="subcellular location">
    <subcellularLocation>
        <location evidence="1">Membrane</location>
    </subcellularLocation>
    <subcellularLocation>
        <location evidence="9">Mitochondrion membrane</location>
        <topology evidence="9">Multi-pass membrane protein</topology>
    </subcellularLocation>
</comment>
<keyword evidence="7 9" id="KW-0472">Membrane</keyword>
<keyword evidence="9 10" id="KW-0496">Mitochondrion</keyword>
<dbReference type="GO" id="GO:0030964">
    <property type="term" value="C:NADH dehydrogenase complex"/>
    <property type="evidence" value="ECO:0007669"/>
    <property type="project" value="TreeGrafter"/>
</dbReference>
<feature type="transmembrane region" description="Helical" evidence="9">
    <location>
        <begin position="74"/>
        <end position="93"/>
    </location>
</feature>
<dbReference type="RefSeq" id="YP_003433817.1">
    <property type="nucleotide sequence ID" value="NC_013814.1"/>
</dbReference>
<keyword evidence="4 9" id="KW-0813">Transport</keyword>
<accession>D3DKN4</accession>
<keyword evidence="5 9" id="KW-0812">Transmembrane</keyword>
<keyword evidence="9" id="KW-0520">NAD</keyword>